<gene>
    <name evidence="1" type="ordered locus">Dred_1549</name>
</gene>
<dbReference type="AlphaFoldDB" id="A4J4S4"/>
<dbReference type="Proteomes" id="UP000001556">
    <property type="component" value="Chromosome"/>
</dbReference>
<dbReference type="RefSeq" id="WP_011877893.1">
    <property type="nucleotide sequence ID" value="NC_009253.1"/>
</dbReference>
<dbReference type="eggNOG" id="ENOG502Z800">
    <property type="taxonomic scope" value="Bacteria"/>
</dbReference>
<sequence length="312" mass="33170">MLKQVLEIYELLDSSMVTGQQVAELLQSRGADKVTVELVQGKEGSTDFIRIDVPGTNGKIVGGTAPTLGIIGRLGGIGARPERIGLVSDADGAIAALAVALKLAEMGEKGDQLPGDVIITTHICPHAPTQPHDPVPFMGSPVDMETMNRYEVDPAMDAILSIDTTKGNRVINHRGVAISPTIKEGYILRVSDDLLNTLQITSGRLPVTFPVALQDITPYGNGLHHINSILQPSVVTNSPLVAVAITSEVTVPGCATGASHETDITAAAKFSLEVAKEYGAGRCRFYDTEEFALLQRLYGSLEQFQSLGQQDS</sequence>
<evidence type="ECO:0000313" key="1">
    <source>
        <dbReference type="EMBL" id="ABO50077.1"/>
    </source>
</evidence>
<dbReference type="HOGENOM" id="CLU_077081_0_0_9"/>
<dbReference type="Pfam" id="PF06675">
    <property type="entry name" value="DUF1177"/>
    <property type="match status" value="1"/>
</dbReference>
<evidence type="ECO:0008006" key="3">
    <source>
        <dbReference type="Google" id="ProtNLM"/>
    </source>
</evidence>
<reference evidence="1 2" key="1">
    <citation type="submission" date="2007-03" db="EMBL/GenBank/DDBJ databases">
        <title>Complete sequence of Desulfotomaculum reducens MI-1.</title>
        <authorList>
            <consortium name="US DOE Joint Genome Institute"/>
            <person name="Copeland A."/>
            <person name="Lucas S."/>
            <person name="Lapidus A."/>
            <person name="Barry K."/>
            <person name="Detter J.C."/>
            <person name="Glavina del Rio T."/>
            <person name="Hammon N."/>
            <person name="Israni S."/>
            <person name="Dalin E."/>
            <person name="Tice H."/>
            <person name="Pitluck S."/>
            <person name="Sims D."/>
            <person name="Brettin T."/>
            <person name="Bruce D."/>
            <person name="Han C."/>
            <person name="Tapia R."/>
            <person name="Schmutz J."/>
            <person name="Larimer F."/>
            <person name="Land M."/>
            <person name="Hauser L."/>
            <person name="Kyrpides N."/>
            <person name="Kim E."/>
            <person name="Tebo B.M."/>
            <person name="Richardson P."/>
        </authorList>
    </citation>
    <scope>NUCLEOTIDE SEQUENCE [LARGE SCALE GENOMIC DNA]</scope>
    <source>
        <strain evidence="1 2">MI-1</strain>
    </source>
</reference>
<dbReference type="STRING" id="349161.Dred_1549"/>
<organism evidence="1 2">
    <name type="scientific">Desulforamulus reducens (strain ATCC BAA-1160 / DSM 100696 / MI-1)</name>
    <name type="common">Desulfotomaculum reducens</name>
    <dbReference type="NCBI Taxonomy" id="349161"/>
    <lineage>
        <taxon>Bacteria</taxon>
        <taxon>Bacillati</taxon>
        <taxon>Bacillota</taxon>
        <taxon>Clostridia</taxon>
        <taxon>Eubacteriales</taxon>
        <taxon>Peptococcaceae</taxon>
        <taxon>Desulforamulus</taxon>
    </lineage>
</organism>
<name>A4J4S4_DESRM</name>
<dbReference type="InterPro" id="IPR009561">
    <property type="entry name" value="DUF1177"/>
</dbReference>
<dbReference type="KEGG" id="drm:Dred_1549"/>
<evidence type="ECO:0000313" key="2">
    <source>
        <dbReference type="Proteomes" id="UP000001556"/>
    </source>
</evidence>
<protein>
    <recommendedName>
        <fullName evidence="3">DUF1177 domain-containing protein</fullName>
    </recommendedName>
</protein>
<dbReference type="OrthoDB" id="9782903at2"/>
<accession>A4J4S4</accession>
<keyword evidence="2" id="KW-1185">Reference proteome</keyword>
<dbReference type="EMBL" id="CP000612">
    <property type="protein sequence ID" value="ABO50077.1"/>
    <property type="molecule type" value="Genomic_DNA"/>
</dbReference>
<proteinExistence type="predicted"/>